<protein>
    <submittedName>
        <fullName evidence="2">Uncharacterized protein</fullName>
    </submittedName>
</protein>
<dbReference type="EMBL" id="OCNE01000029">
    <property type="protein sequence ID" value="SOD67241.1"/>
    <property type="molecule type" value="Genomic_DNA"/>
</dbReference>
<evidence type="ECO:0000313" key="3">
    <source>
        <dbReference type="Proteomes" id="UP000219072"/>
    </source>
</evidence>
<reference evidence="2 3" key="1">
    <citation type="submission" date="2017-09" db="EMBL/GenBank/DDBJ databases">
        <authorList>
            <person name="Ehlers B."/>
            <person name="Leendertz F.H."/>
        </authorList>
    </citation>
    <scope>NUCLEOTIDE SEQUENCE [LARGE SCALE GENOMIC DNA]</scope>
    <source>
        <strain evidence="2 3">CGMCC 4.7095</strain>
    </source>
</reference>
<feature type="compositionally biased region" description="Basic and acidic residues" evidence="1">
    <location>
        <begin position="85"/>
        <end position="95"/>
    </location>
</feature>
<accession>A0A286E8M6</accession>
<feature type="compositionally biased region" description="Polar residues" evidence="1">
    <location>
        <begin position="125"/>
        <end position="141"/>
    </location>
</feature>
<gene>
    <name evidence="2" type="ORF">SAMN06297387_12938</name>
</gene>
<evidence type="ECO:0000313" key="2">
    <source>
        <dbReference type="EMBL" id="SOD67241.1"/>
    </source>
</evidence>
<feature type="region of interest" description="Disordered" evidence="1">
    <location>
        <begin position="1"/>
        <end position="214"/>
    </location>
</feature>
<proteinExistence type="predicted"/>
<name>A0A286E8M6_9ACTN</name>
<feature type="compositionally biased region" description="Basic and acidic residues" evidence="1">
    <location>
        <begin position="22"/>
        <end position="32"/>
    </location>
</feature>
<feature type="compositionally biased region" description="Polar residues" evidence="1">
    <location>
        <begin position="186"/>
        <end position="198"/>
    </location>
</feature>
<feature type="compositionally biased region" description="Basic and acidic residues" evidence="1">
    <location>
        <begin position="144"/>
        <end position="161"/>
    </location>
</feature>
<evidence type="ECO:0000256" key="1">
    <source>
        <dbReference type="SAM" id="MobiDB-lite"/>
    </source>
</evidence>
<sequence length="236" mass="25537">MSSTTSARAESTTTCARYRPPSADHLRSRGEHQLAGQRPVGAGGPPPLARRARPGGHRPRDEHRTTSARAESTIPEALTTITLPDHLRSRGEHAGEVPSVRPAGGPPPLARRARRGCRLVGGPRRTTSARAESTCAASSPTLRAPDHLRSRGEHHHPDLRHPPIPGPPPLARRARDPYLTEGPRCRTTSARAESTSARWAQRTARPDHLRSRGEHTCEDMAASYAVGPPPLARRAQ</sequence>
<feature type="compositionally biased region" description="Low complexity" evidence="1">
    <location>
        <begin position="1"/>
        <end position="16"/>
    </location>
</feature>
<keyword evidence="3" id="KW-1185">Reference proteome</keyword>
<dbReference type="AlphaFoldDB" id="A0A286E8M6"/>
<organism evidence="2 3">
    <name type="scientific">Streptomyces zhaozhouensis</name>
    <dbReference type="NCBI Taxonomy" id="1300267"/>
    <lineage>
        <taxon>Bacteria</taxon>
        <taxon>Bacillati</taxon>
        <taxon>Actinomycetota</taxon>
        <taxon>Actinomycetes</taxon>
        <taxon>Kitasatosporales</taxon>
        <taxon>Streptomycetaceae</taxon>
        <taxon>Streptomyces</taxon>
    </lineage>
</organism>
<dbReference type="Proteomes" id="UP000219072">
    <property type="component" value="Unassembled WGS sequence"/>
</dbReference>
<feature type="compositionally biased region" description="Basic and acidic residues" evidence="1">
    <location>
        <begin position="204"/>
        <end position="214"/>
    </location>
</feature>
<dbReference type="AntiFam" id="ANF00057">
    <property type="entry name" value="Translation of E. coli type CRISPR repeat"/>
</dbReference>